<sequence>MIDPNDYQFSWQVYLGVGLLAMLLWVALLWGLKSFFLRLWLILAAAAFLFMPVKHPDDVTLWVPASVGSVLSWITAGLDSAMPALVALGGGQVLALVIALLVAVVLSRRQPQAANSAPAQRREPELDSGKG</sequence>
<gene>
    <name evidence="2" type="ORF">I6N98_07115</name>
</gene>
<proteinExistence type="predicted"/>
<evidence type="ECO:0000313" key="3">
    <source>
        <dbReference type="Proteomes" id="UP000596063"/>
    </source>
</evidence>
<feature type="transmembrane region" description="Helical" evidence="1">
    <location>
        <begin position="12"/>
        <end position="30"/>
    </location>
</feature>
<evidence type="ECO:0000256" key="1">
    <source>
        <dbReference type="SAM" id="Phobius"/>
    </source>
</evidence>
<dbReference type="Proteomes" id="UP000596063">
    <property type="component" value="Chromosome"/>
</dbReference>
<keyword evidence="3" id="KW-1185">Reference proteome</keyword>
<name>A0A7T4USN8_9GAMM</name>
<keyword evidence="1" id="KW-1133">Transmembrane helix</keyword>
<dbReference type="KEGG" id="snan:I6N98_07115"/>
<reference evidence="2 3" key="1">
    <citation type="submission" date="2020-12" db="EMBL/GenBank/DDBJ databases">
        <authorList>
            <person name="Shan Y."/>
        </authorList>
    </citation>
    <scope>NUCLEOTIDE SEQUENCE [LARGE SCALE GENOMIC DNA]</scope>
    <source>
        <strain evidence="3">csc3.9</strain>
    </source>
</reference>
<accession>A0A7T4USN8</accession>
<dbReference type="AlphaFoldDB" id="A0A7T4USN8"/>
<dbReference type="EMBL" id="CP066167">
    <property type="protein sequence ID" value="QQD19610.1"/>
    <property type="molecule type" value="Genomic_DNA"/>
</dbReference>
<dbReference type="RefSeq" id="WP_198571094.1">
    <property type="nucleotide sequence ID" value="NZ_CP066167.1"/>
</dbReference>
<protein>
    <submittedName>
        <fullName evidence="2">Uncharacterized protein</fullName>
    </submittedName>
</protein>
<keyword evidence="1" id="KW-0472">Membrane</keyword>
<organism evidence="2 3">
    <name type="scientific">Spongiibacter nanhainus</name>
    <dbReference type="NCBI Taxonomy" id="2794344"/>
    <lineage>
        <taxon>Bacteria</taxon>
        <taxon>Pseudomonadati</taxon>
        <taxon>Pseudomonadota</taxon>
        <taxon>Gammaproteobacteria</taxon>
        <taxon>Cellvibrionales</taxon>
        <taxon>Spongiibacteraceae</taxon>
        <taxon>Spongiibacter</taxon>
    </lineage>
</organism>
<feature type="transmembrane region" description="Helical" evidence="1">
    <location>
        <begin position="85"/>
        <end position="106"/>
    </location>
</feature>
<feature type="transmembrane region" description="Helical" evidence="1">
    <location>
        <begin position="35"/>
        <end position="53"/>
    </location>
</feature>
<keyword evidence="1" id="KW-0812">Transmembrane</keyword>
<evidence type="ECO:0000313" key="2">
    <source>
        <dbReference type="EMBL" id="QQD19610.1"/>
    </source>
</evidence>